<dbReference type="InterPro" id="IPR050111">
    <property type="entry name" value="C-type_lectin/snaclec_domain"/>
</dbReference>
<sequence length="636" mass="72776">MRIPEWWTGSQCSKGKFASTPTVLVTAEHISADFKHDAASLWVENATSSSFYICLRELQNYDGLHEDIFVSWMAFETIHRPLFAESRHVDFPNNNSVSTSYNGAFCKDVPFAKNYDNEPIVLIAAGHNSEGNNLKPIYMSVTAWIEHIKTSEFRICLKELFADQHDPVTVSYTVLADVCKPGWSYFNGFCYSTSHSCKNWTEAEKICQAYRANLITVRNQEENVYIQHRLNGAKGWIGLNDRVTEGNFTWADNQTNNFTYWAKNQPNNFNNEDCVHTLGVRHSFMWNDVRCDTCHNYTCSEDFDECGGNNNHCHKNAVCTNTIGSYKCHCPVGYAGDGLACTDNQTNNFTYWAKNQPNNFNNEDCVHTLGVRHSFMWNDVRCDTCHNYTCSEGLWVTYLFSTIIGDVHHYHDHFDECGGNNNHCHKNAVCTNTIGSYKCHCPVGYAGDGLACTGIICSGVPKLFFLEKTTGSFINNTLGKAPQSSFQSAGAQPPLLKWGGWGGEVWTFIMVYLVPTHHFSIQFQLINHFLNRSAGYQYSTNTFLYSLKDYYGYGYFKKDITQQYGRATYSHYDCFPTFGSHDIYIADNAGYNSNSYFRNCEEYRRPYCDYRIWVGRTQYGNNFRPDELEVYYEVLA</sequence>
<feature type="domain" description="C-type lectin" evidence="6">
    <location>
        <begin position="186"/>
        <end position="300"/>
    </location>
</feature>
<dbReference type="PANTHER" id="PTHR22803">
    <property type="entry name" value="MANNOSE, PHOSPHOLIPASE, LECTIN RECEPTOR RELATED"/>
    <property type="match status" value="1"/>
</dbReference>
<dbReference type="Gene3D" id="3.10.100.10">
    <property type="entry name" value="Mannose-Binding Protein A, subunit A"/>
    <property type="match status" value="2"/>
</dbReference>
<evidence type="ECO:0000313" key="7">
    <source>
        <dbReference type="EMBL" id="CAH3040385.1"/>
    </source>
</evidence>
<dbReference type="Gene3D" id="2.60.40.2080">
    <property type="match status" value="2"/>
</dbReference>
<feature type="domain" description="EGF-like" evidence="5">
    <location>
        <begin position="302"/>
        <end position="342"/>
    </location>
</feature>
<dbReference type="Pfam" id="PF12947">
    <property type="entry name" value="EGF_3"/>
    <property type="match status" value="2"/>
</dbReference>
<dbReference type="PROSITE" id="PS00615">
    <property type="entry name" value="C_TYPE_LECTIN_1"/>
    <property type="match status" value="2"/>
</dbReference>
<comment type="caution">
    <text evidence="4">Lacks conserved residue(s) required for the propagation of feature annotation.</text>
</comment>
<feature type="domain" description="C-type lectin" evidence="6">
    <location>
        <begin position="342"/>
        <end position="391"/>
    </location>
</feature>
<dbReference type="SUPFAM" id="SSF56436">
    <property type="entry name" value="C-type lectin-like"/>
    <property type="match status" value="2"/>
</dbReference>
<evidence type="ECO:0000256" key="1">
    <source>
        <dbReference type="ARBA" id="ARBA00022536"/>
    </source>
</evidence>
<dbReference type="SMART" id="SM00179">
    <property type="entry name" value="EGF_CA"/>
    <property type="match status" value="2"/>
</dbReference>
<organism evidence="7 8">
    <name type="scientific">Porites evermanni</name>
    <dbReference type="NCBI Taxonomy" id="104178"/>
    <lineage>
        <taxon>Eukaryota</taxon>
        <taxon>Metazoa</taxon>
        <taxon>Cnidaria</taxon>
        <taxon>Anthozoa</taxon>
        <taxon>Hexacorallia</taxon>
        <taxon>Scleractinia</taxon>
        <taxon>Fungiina</taxon>
        <taxon>Poritidae</taxon>
        <taxon>Porites</taxon>
    </lineage>
</organism>
<dbReference type="InterPro" id="IPR001304">
    <property type="entry name" value="C-type_lectin-like"/>
</dbReference>
<reference evidence="7 8" key="1">
    <citation type="submission" date="2022-05" db="EMBL/GenBank/DDBJ databases">
        <authorList>
            <consortium name="Genoscope - CEA"/>
            <person name="William W."/>
        </authorList>
    </citation>
    <scope>NUCLEOTIDE SEQUENCE [LARGE SCALE GENOMIC DNA]</scope>
</reference>
<dbReference type="InterPro" id="IPR037221">
    <property type="entry name" value="H-type_lectin_dom_sf"/>
</dbReference>
<dbReference type="SMART" id="SM00034">
    <property type="entry name" value="CLECT"/>
    <property type="match status" value="1"/>
</dbReference>
<dbReference type="InterPro" id="IPR000152">
    <property type="entry name" value="EGF-type_Asp/Asn_hydroxyl_site"/>
</dbReference>
<dbReference type="PROSITE" id="PS01187">
    <property type="entry name" value="EGF_CA"/>
    <property type="match status" value="1"/>
</dbReference>
<dbReference type="EMBL" id="CALNXI010000721">
    <property type="protein sequence ID" value="CAH3040385.1"/>
    <property type="molecule type" value="Genomic_DNA"/>
</dbReference>
<dbReference type="InterPro" id="IPR001881">
    <property type="entry name" value="EGF-like_Ca-bd_dom"/>
</dbReference>
<dbReference type="CDD" id="cd00054">
    <property type="entry name" value="EGF_CA"/>
    <property type="match status" value="2"/>
</dbReference>
<evidence type="ECO:0000313" key="8">
    <source>
        <dbReference type="Proteomes" id="UP001159427"/>
    </source>
</evidence>
<evidence type="ECO:0000256" key="4">
    <source>
        <dbReference type="PROSITE-ProRule" id="PRU00076"/>
    </source>
</evidence>
<dbReference type="InterPro" id="IPR016186">
    <property type="entry name" value="C-type_lectin-like/link_sf"/>
</dbReference>
<gene>
    <name evidence="7" type="ORF">PEVE_00040077</name>
</gene>
<dbReference type="SUPFAM" id="SSF57196">
    <property type="entry name" value="EGF/Laminin"/>
    <property type="match status" value="2"/>
</dbReference>
<dbReference type="PROSITE" id="PS50041">
    <property type="entry name" value="C_TYPE_LECTIN_2"/>
    <property type="match status" value="2"/>
</dbReference>
<evidence type="ECO:0000256" key="2">
    <source>
        <dbReference type="ARBA" id="ARBA00022729"/>
    </source>
</evidence>
<comment type="caution">
    <text evidence="7">The sequence shown here is derived from an EMBL/GenBank/DDBJ whole genome shotgun (WGS) entry which is preliminary data.</text>
</comment>
<accession>A0ABN8N0C2</accession>
<dbReference type="InterPro" id="IPR000742">
    <property type="entry name" value="EGF"/>
</dbReference>
<dbReference type="Pfam" id="PF00059">
    <property type="entry name" value="Lectin_C"/>
    <property type="match status" value="1"/>
</dbReference>
<dbReference type="Proteomes" id="UP001159427">
    <property type="component" value="Unassembled WGS sequence"/>
</dbReference>
<name>A0ABN8N0C2_9CNID</name>
<dbReference type="InterPro" id="IPR018378">
    <property type="entry name" value="C-type_lectin_CS"/>
</dbReference>
<dbReference type="PROSITE" id="PS00010">
    <property type="entry name" value="ASX_HYDROXYL"/>
    <property type="match status" value="2"/>
</dbReference>
<dbReference type="InterPro" id="IPR024731">
    <property type="entry name" value="NELL2-like_EGF"/>
</dbReference>
<keyword evidence="2" id="KW-0732">Signal</keyword>
<keyword evidence="3" id="KW-1015">Disulfide bond</keyword>
<evidence type="ECO:0000259" key="5">
    <source>
        <dbReference type="PROSITE" id="PS50026"/>
    </source>
</evidence>
<dbReference type="Gene3D" id="2.10.25.10">
    <property type="entry name" value="Laminin"/>
    <property type="match status" value="2"/>
</dbReference>
<evidence type="ECO:0000259" key="6">
    <source>
        <dbReference type="PROSITE" id="PS50041"/>
    </source>
</evidence>
<feature type="domain" description="EGF-like" evidence="5">
    <location>
        <begin position="413"/>
        <end position="453"/>
    </location>
</feature>
<proteinExistence type="predicted"/>
<dbReference type="SMART" id="SM00181">
    <property type="entry name" value="EGF"/>
    <property type="match status" value="2"/>
</dbReference>
<dbReference type="InterPro" id="IPR016187">
    <property type="entry name" value="CTDL_fold"/>
</dbReference>
<protein>
    <submittedName>
        <fullName evidence="7">Uncharacterized protein</fullName>
    </submittedName>
</protein>
<keyword evidence="8" id="KW-1185">Reference proteome</keyword>
<keyword evidence="1 4" id="KW-0245">EGF-like domain</keyword>
<dbReference type="PROSITE" id="PS01186">
    <property type="entry name" value="EGF_2"/>
    <property type="match status" value="2"/>
</dbReference>
<dbReference type="InterPro" id="IPR018097">
    <property type="entry name" value="EGF_Ca-bd_CS"/>
</dbReference>
<evidence type="ECO:0000256" key="3">
    <source>
        <dbReference type="ARBA" id="ARBA00023157"/>
    </source>
</evidence>
<dbReference type="PROSITE" id="PS50026">
    <property type="entry name" value="EGF_3"/>
    <property type="match status" value="2"/>
</dbReference>